<dbReference type="Pfam" id="PF20150">
    <property type="entry name" value="2EXR"/>
    <property type="match status" value="1"/>
</dbReference>
<dbReference type="EMBL" id="GG698970">
    <property type="protein sequence ID" value="EEU34312.1"/>
    <property type="molecule type" value="Genomic_DNA"/>
</dbReference>
<dbReference type="VEuPathDB" id="FungiDB:NECHADRAFT_85647"/>
<dbReference type="AlphaFoldDB" id="C7ZPA1"/>
<dbReference type="InParanoid" id="C7ZPA1"/>
<dbReference type="GeneID" id="9677664"/>
<dbReference type="RefSeq" id="XP_003040025.1">
    <property type="nucleotide sequence ID" value="XM_003039979.1"/>
</dbReference>
<organism evidence="2 3">
    <name type="scientific">Fusarium vanettenii (strain ATCC MYA-4622 / CBS 123669 / FGSC 9596 / NRRL 45880 / 77-13-4)</name>
    <name type="common">Fusarium solani subsp. pisi</name>
    <dbReference type="NCBI Taxonomy" id="660122"/>
    <lineage>
        <taxon>Eukaryota</taxon>
        <taxon>Fungi</taxon>
        <taxon>Dikarya</taxon>
        <taxon>Ascomycota</taxon>
        <taxon>Pezizomycotina</taxon>
        <taxon>Sordariomycetes</taxon>
        <taxon>Hypocreomycetidae</taxon>
        <taxon>Hypocreales</taxon>
        <taxon>Nectriaceae</taxon>
        <taxon>Fusarium</taxon>
        <taxon>Fusarium solani species complex</taxon>
        <taxon>Fusarium vanettenii</taxon>
    </lineage>
</organism>
<name>C7ZPA1_FUSV7</name>
<proteinExistence type="predicted"/>
<feature type="domain" description="2EXR" evidence="1">
    <location>
        <begin position="31"/>
        <end position="151"/>
    </location>
</feature>
<keyword evidence="3" id="KW-1185">Reference proteome</keyword>
<evidence type="ECO:0000313" key="2">
    <source>
        <dbReference type="EMBL" id="EEU34312.1"/>
    </source>
</evidence>
<dbReference type="OrthoDB" id="5022951at2759"/>
<dbReference type="KEGG" id="nhe:NECHADRAFT_85647"/>
<evidence type="ECO:0000259" key="1">
    <source>
        <dbReference type="Pfam" id="PF20150"/>
    </source>
</evidence>
<protein>
    <recommendedName>
        <fullName evidence="1">2EXR domain-containing protein</fullName>
    </recommendedName>
</protein>
<gene>
    <name evidence="2" type="ORF">NECHADRAFT_85647</name>
</gene>
<sequence>MALNLASSAHTTAAAPLATMDHPTGSALTTFHIFPKLPQELQNRIWALAIDVDEPRGYNCAFTCTKIEGTTTFRWGLRKIRQPDPPFIGLNGRTRKIMSAGRAAAKVAKLEWKNWKPEILFKLEDRSNVGDPMSLIKAESDTTPKIVVNAAKDLMVIPNLGRSKVRPGVVQTFLPHHILAHHSDSRLLGNPGKLWFRLMNMLPLCPDIRILYIIIHDFAAAQAEPLAENFGSTAGHLLERYKRELREVEPHSSSTTYPLGDRIYYEIKPEDFPRTQEFIGLLQDISHVLGWHVGQYKDREQRLAIRFMTWRYA</sequence>
<evidence type="ECO:0000313" key="3">
    <source>
        <dbReference type="Proteomes" id="UP000005206"/>
    </source>
</evidence>
<accession>C7ZPA1</accession>
<dbReference type="HOGENOM" id="CLU_075857_0_0_1"/>
<dbReference type="InterPro" id="IPR045518">
    <property type="entry name" value="2EXR"/>
</dbReference>
<reference evidence="2 3" key="1">
    <citation type="journal article" date="2009" name="PLoS Genet.">
        <title>The genome of Nectria haematococca: contribution of supernumerary chromosomes to gene expansion.</title>
        <authorList>
            <person name="Coleman J.J."/>
            <person name="Rounsley S.D."/>
            <person name="Rodriguez-Carres M."/>
            <person name="Kuo A."/>
            <person name="Wasmann C.C."/>
            <person name="Grimwood J."/>
            <person name="Schmutz J."/>
            <person name="Taga M."/>
            <person name="White G.J."/>
            <person name="Zhou S."/>
            <person name="Schwartz D.C."/>
            <person name="Freitag M."/>
            <person name="Ma L.J."/>
            <person name="Danchin E.G."/>
            <person name="Henrissat B."/>
            <person name="Coutinho P.M."/>
            <person name="Nelson D.R."/>
            <person name="Straney D."/>
            <person name="Napoli C.A."/>
            <person name="Barker B.M."/>
            <person name="Gribskov M."/>
            <person name="Rep M."/>
            <person name="Kroken S."/>
            <person name="Molnar I."/>
            <person name="Rensing C."/>
            <person name="Kennell J.C."/>
            <person name="Zamora J."/>
            <person name="Farman M.L."/>
            <person name="Selker E.U."/>
            <person name="Salamov A."/>
            <person name="Shapiro H."/>
            <person name="Pangilinan J."/>
            <person name="Lindquist E."/>
            <person name="Lamers C."/>
            <person name="Grigoriev I.V."/>
            <person name="Geiser D.M."/>
            <person name="Covert S.F."/>
            <person name="Temporini E."/>
            <person name="Vanetten H.D."/>
        </authorList>
    </citation>
    <scope>NUCLEOTIDE SEQUENCE [LARGE SCALE GENOMIC DNA]</scope>
    <source>
        <strain evidence="3">ATCC MYA-4622 / CBS 123669 / FGSC 9596 / NRRL 45880 / 77-13-4</strain>
    </source>
</reference>
<dbReference type="Proteomes" id="UP000005206">
    <property type="component" value="Chromosome 10"/>
</dbReference>